<dbReference type="Gene3D" id="1.20.58.2220">
    <property type="entry name" value="Formin, FH2 domain"/>
    <property type="match status" value="1"/>
</dbReference>
<dbReference type="Pfam" id="PF06367">
    <property type="entry name" value="Drf_FH3"/>
    <property type="match status" value="1"/>
</dbReference>
<dbReference type="Proteomes" id="UP001164746">
    <property type="component" value="Chromosome 3"/>
</dbReference>
<accession>A0ABY7DLY9</accession>
<organism evidence="4 5">
    <name type="scientific">Mya arenaria</name>
    <name type="common">Soft-shell clam</name>
    <dbReference type="NCBI Taxonomy" id="6604"/>
    <lineage>
        <taxon>Eukaryota</taxon>
        <taxon>Metazoa</taxon>
        <taxon>Spiralia</taxon>
        <taxon>Lophotrochozoa</taxon>
        <taxon>Mollusca</taxon>
        <taxon>Bivalvia</taxon>
        <taxon>Autobranchia</taxon>
        <taxon>Heteroconchia</taxon>
        <taxon>Euheterodonta</taxon>
        <taxon>Imparidentia</taxon>
        <taxon>Neoheterodontei</taxon>
        <taxon>Myida</taxon>
        <taxon>Myoidea</taxon>
        <taxon>Myidae</taxon>
        <taxon>Mya</taxon>
    </lineage>
</organism>
<dbReference type="InterPro" id="IPR014768">
    <property type="entry name" value="GBD/FH3_dom"/>
</dbReference>
<feature type="domain" description="FH2" evidence="3">
    <location>
        <begin position="606"/>
        <end position="973"/>
    </location>
</feature>
<dbReference type="EMBL" id="CP111014">
    <property type="protein sequence ID" value="WAQ97742.1"/>
    <property type="molecule type" value="Genomic_DNA"/>
</dbReference>
<dbReference type="SUPFAM" id="SSF48371">
    <property type="entry name" value="ARM repeat"/>
    <property type="match status" value="1"/>
</dbReference>
<dbReference type="SMART" id="SM01140">
    <property type="entry name" value="Drf_GBD"/>
    <property type="match status" value="1"/>
</dbReference>
<dbReference type="InterPro" id="IPR015425">
    <property type="entry name" value="FH2_Formin"/>
</dbReference>
<dbReference type="InterPro" id="IPR042201">
    <property type="entry name" value="FH2_Formin_sf"/>
</dbReference>
<proteinExistence type="predicted"/>
<protein>
    <submittedName>
        <fullName evidence="4">INF2-like protein</fullName>
    </submittedName>
</protein>
<evidence type="ECO:0000313" key="4">
    <source>
        <dbReference type="EMBL" id="WAQ97742.1"/>
    </source>
</evidence>
<feature type="region of interest" description="Disordered" evidence="1">
    <location>
        <begin position="1099"/>
        <end position="1121"/>
    </location>
</feature>
<dbReference type="SMART" id="SM01139">
    <property type="entry name" value="Drf_FH3"/>
    <property type="match status" value="1"/>
</dbReference>
<gene>
    <name evidence="4" type="ORF">MAR_022115</name>
</gene>
<feature type="region of interest" description="Disordered" evidence="1">
    <location>
        <begin position="1141"/>
        <end position="1173"/>
    </location>
</feature>
<dbReference type="PROSITE" id="PS51444">
    <property type="entry name" value="FH2"/>
    <property type="match status" value="1"/>
</dbReference>
<feature type="compositionally biased region" description="Polar residues" evidence="1">
    <location>
        <begin position="481"/>
        <end position="515"/>
    </location>
</feature>
<feature type="compositionally biased region" description="Low complexity" evidence="1">
    <location>
        <begin position="516"/>
        <end position="530"/>
    </location>
</feature>
<feature type="compositionally biased region" description="Basic and acidic residues" evidence="1">
    <location>
        <begin position="1304"/>
        <end position="1313"/>
    </location>
</feature>
<dbReference type="InterPro" id="IPR010473">
    <property type="entry name" value="GTPase-bd"/>
</dbReference>
<dbReference type="InterPro" id="IPR016024">
    <property type="entry name" value="ARM-type_fold"/>
</dbReference>
<keyword evidence="5" id="KW-1185">Reference proteome</keyword>
<evidence type="ECO:0000259" key="2">
    <source>
        <dbReference type="PROSITE" id="PS51232"/>
    </source>
</evidence>
<dbReference type="SUPFAM" id="SSF101447">
    <property type="entry name" value="Formin homology 2 domain (FH2 domain)"/>
    <property type="match status" value="1"/>
</dbReference>
<sequence length="1366" mass="152935">MLVFPTAPSPTMTHFTSLSFRFALSRSGIPILDAVMQVSKPADVNNTTLELQQDLARSTPTQCVTLTHSVPSEYLELNGLDSLLDSLDQMTGRSGFTCFSDAILQIDCISCIRSVLNSSVGMEYFINNDIYTKKLTMALNCSDTLPKKQVIEMLSTICVYNNIGYLRVLEGLAHVKSECDQLHRFSVVVRDLQKSETVAYKTAIMTFINTLINCTPDITERIRIRNEFIGLDLLEMLSYIRKEEPDEDLLLQLEVFHERKMSDEEGVFGTTRMVNFVNILQDLLAVETVYSEHSSKLWQTLDELLHHVVHTVSERNLDNLQSELCQLPEHLHLGLQCVSSYQATVDASSTGSKIASADSTNPNILRKMFSGSKLKQASNRKPLKETDIHEMKGIDDANGLSQADKHSTEKNSDMFVSKLCVNLQGYNSSESSQNKTLTSTGNNSTMMARSNIPFIDTTTGDKTVVQPPQLFSPSDLTFFSNQMDGTNSPDTHEATNNCSKSLSNQSAESNTSPHTNNCSNSISSKLSKLSAGNQTSKVPTPEISKPQMNINVPEVKDFVYDQNNKLGNICLPEVLESLSNMKKEKLDSSSFCKDLLTRKQNNQIERQMCQAPGKPLCTLKWVILDDERIAGREPCVWLPPLIDGEKITVDYKKLENTFQVISLRATEAIEEVVLLDASTRLKINLFLSRLDCGAEDLVHTLDTGSPTQLTLPMVQYLHNILPQHEEIEMLRHYIGPRLELGMAEQFILLLSDIPDYTILLDGHLMRAEFDVMTRKVKEELTTMIDMAKLVLGSKEMKQVLHYVLAVGNYLNYGKFHGDAAGYKLTTLSRLGEVRASSAGRTLLHHIIQVTVEENRNRLTFVKQGDISKLNGKLRYFMSHLSKASSKLQDKFQAFIETVKGEFGCIRQLTTELHILTDQLANYFCEEEATFNMQETFQALLHFCKQLRQAHSEAPVSSKTELAIQTKRSTDVLQKKLKSKLISLEFGQNAGASSSMIEGGCNKLTERILNQLHKGNFQPSVRSEMPSPEPPGPTHPLEMSCIPYIGSPTQQGRPRLGTGTSDNVFLDTPELVCPTKLTRSSTQKLRPIVTTCTAQTKSTSATLGQFPPSPITGNKEHAGKKSATLHRKLFPLETEEYQEREIISEEEKQRQNAKVKRQLELPSRNPGHRRSRSDMVDSMCVMDKWIEYEKNRDVDAPGAIQAPIAEPESICNLSTLNLENKGKFISNKDVQALKVGNDKNGAVCMVEDGPVLKVPIDRYAKQEKKSSVGGFFSKLGRAVLKPRNVYSDGDQYQEPAGKGLKERKKSFSSDKENVNMEPMPTEGNFGLRDSKRYKSEGNSNKVSRFFQRGGLYRSSKMKKKNQGSVKE</sequence>
<dbReference type="InterPro" id="IPR010472">
    <property type="entry name" value="FH3_dom"/>
</dbReference>
<dbReference type="Gene3D" id="1.25.10.10">
    <property type="entry name" value="Leucine-rich Repeat Variant"/>
    <property type="match status" value="1"/>
</dbReference>
<dbReference type="SMART" id="SM00498">
    <property type="entry name" value="FH2"/>
    <property type="match status" value="1"/>
</dbReference>
<dbReference type="Pfam" id="PF02181">
    <property type="entry name" value="FH2"/>
    <property type="match status" value="1"/>
</dbReference>
<name>A0ABY7DLY9_MYAAR</name>
<evidence type="ECO:0000256" key="1">
    <source>
        <dbReference type="SAM" id="MobiDB-lite"/>
    </source>
</evidence>
<feature type="region of interest" description="Disordered" evidence="1">
    <location>
        <begin position="1285"/>
        <end position="1366"/>
    </location>
</feature>
<feature type="domain" description="GBD/FH3" evidence="2">
    <location>
        <begin position="1"/>
        <end position="342"/>
    </location>
</feature>
<dbReference type="PROSITE" id="PS51232">
    <property type="entry name" value="GBD_FH3"/>
    <property type="match status" value="1"/>
</dbReference>
<evidence type="ECO:0000313" key="5">
    <source>
        <dbReference type="Proteomes" id="UP001164746"/>
    </source>
</evidence>
<dbReference type="InterPro" id="IPR011989">
    <property type="entry name" value="ARM-like"/>
</dbReference>
<feature type="region of interest" description="Disordered" evidence="1">
    <location>
        <begin position="481"/>
        <end position="546"/>
    </location>
</feature>
<evidence type="ECO:0000259" key="3">
    <source>
        <dbReference type="PROSITE" id="PS51444"/>
    </source>
</evidence>
<dbReference type="PANTHER" id="PTHR46345:SF8">
    <property type="entry name" value="FORMIN 3, ISOFORM B"/>
    <property type="match status" value="1"/>
</dbReference>
<dbReference type="PANTHER" id="PTHR46345">
    <property type="entry name" value="INVERTED FORMIN-2"/>
    <property type="match status" value="1"/>
</dbReference>
<reference evidence="4" key="1">
    <citation type="submission" date="2022-11" db="EMBL/GenBank/DDBJ databases">
        <title>Centuries of genome instability and evolution in soft-shell clam transmissible cancer (bioRxiv).</title>
        <authorList>
            <person name="Hart S.F.M."/>
            <person name="Yonemitsu M.A."/>
            <person name="Giersch R.M."/>
            <person name="Beal B.F."/>
            <person name="Arriagada G."/>
            <person name="Davis B.W."/>
            <person name="Ostrander E.A."/>
            <person name="Goff S.P."/>
            <person name="Metzger M.J."/>
        </authorList>
    </citation>
    <scope>NUCLEOTIDE SEQUENCE</scope>
    <source>
        <strain evidence="4">MELC-2E11</strain>
        <tissue evidence="4">Siphon/mantle</tissue>
    </source>
</reference>